<name>A0A6N7IT17_9FIRM</name>
<evidence type="ECO:0000313" key="2">
    <source>
        <dbReference type="Proteomes" id="UP000441717"/>
    </source>
</evidence>
<protein>
    <submittedName>
        <fullName evidence="1">Uncharacterized protein</fullName>
    </submittedName>
</protein>
<dbReference type="AlphaFoldDB" id="A0A6N7IT17"/>
<dbReference type="EMBL" id="WHYR01000043">
    <property type="protein sequence ID" value="MQL53265.1"/>
    <property type="molecule type" value="Genomic_DNA"/>
</dbReference>
<evidence type="ECO:0000313" key="1">
    <source>
        <dbReference type="EMBL" id="MQL53265.1"/>
    </source>
</evidence>
<organism evidence="1 2">
    <name type="scientific">Desulfofundulus thermobenzoicus</name>
    <dbReference type="NCBI Taxonomy" id="29376"/>
    <lineage>
        <taxon>Bacteria</taxon>
        <taxon>Bacillati</taxon>
        <taxon>Bacillota</taxon>
        <taxon>Clostridia</taxon>
        <taxon>Eubacteriales</taxon>
        <taxon>Peptococcaceae</taxon>
        <taxon>Desulfofundulus</taxon>
    </lineage>
</organism>
<comment type="caution">
    <text evidence="1">The sequence shown here is derived from an EMBL/GenBank/DDBJ whole genome shotgun (WGS) entry which is preliminary data.</text>
</comment>
<dbReference type="OrthoDB" id="2973070at2"/>
<keyword evidence="2" id="KW-1185">Reference proteome</keyword>
<sequence>MLDEVSALAGARAEGEAGGKVAMAQEAICKYLDARFGEASRDLQGRVRQIDKLGALDKIFNRIYTTGVGSGERRH</sequence>
<gene>
    <name evidence="1" type="ORF">GFC01_13565</name>
</gene>
<proteinExistence type="predicted"/>
<accession>A0A6N7IT17</accession>
<reference evidence="1 2" key="1">
    <citation type="submission" date="2019-10" db="EMBL/GenBank/DDBJ databases">
        <title>Comparative genomics of sulfur disproportionating microorganisms.</title>
        <authorList>
            <person name="Ward L.M."/>
            <person name="Bertran E."/>
            <person name="Johnston D."/>
        </authorList>
    </citation>
    <scope>NUCLEOTIDE SEQUENCE [LARGE SCALE GENOMIC DNA]</scope>
    <source>
        <strain evidence="1 2">DSM 14055</strain>
    </source>
</reference>
<dbReference type="Proteomes" id="UP000441717">
    <property type="component" value="Unassembled WGS sequence"/>
</dbReference>
<dbReference type="RefSeq" id="WP_152947741.1">
    <property type="nucleotide sequence ID" value="NZ_WHYR01000043.1"/>
</dbReference>